<evidence type="ECO:0000256" key="1">
    <source>
        <dbReference type="ARBA" id="ARBA00004651"/>
    </source>
</evidence>
<dbReference type="InParanoid" id="B3S5J9"/>
<dbReference type="SMART" id="SM01381">
    <property type="entry name" value="7TM_GPCR_Srsx"/>
    <property type="match status" value="1"/>
</dbReference>
<dbReference type="GO" id="GO:0001609">
    <property type="term" value="F:G protein-coupled adenosine receptor activity"/>
    <property type="evidence" value="ECO:0000318"/>
    <property type="project" value="GO_Central"/>
</dbReference>
<keyword evidence="2" id="KW-1003">Cell membrane</keyword>
<dbReference type="InterPro" id="IPR050569">
    <property type="entry name" value="TAAR"/>
</dbReference>
<dbReference type="PRINTS" id="PR00237">
    <property type="entry name" value="GPCRRHODOPSN"/>
</dbReference>
<dbReference type="FunCoup" id="B3S5J9">
    <property type="interactions" value="313"/>
</dbReference>
<dbReference type="RefSeq" id="XP_002115462.1">
    <property type="nucleotide sequence ID" value="XM_002115426.1"/>
</dbReference>
<dbReference type="KEGG" id="tad:TRIADDRAFT_29616"/>
<organism evidence="11 12">
    <name type="scientific">Trichoplax adhaerens</name>
    <name type="common">Trichoplax reptans</name>
    <dbReference type="NCBI Taxonomy" id="10228"/>
    <lineage>
        <taxon>Eukaryota</taxon>
        <taxon>Metazoa</taxon>
        <taxon>Placozoa</taxon>
        <taxon>Uniplacotomia</taxon>
        <taxon>Trichoplacea</taxon>
        <taxon>Trichoplacidae</taxon>
        <taxon>Trichoplax</taxon>
    </lineage>
</organism>
<evidence type="ECO:0000313" key="11">
    <source>
        <dbReference type="EMBL" id="EDV21825.1"/>
    </source>
</evidence>
<keyword evidence="3 9" id="KW-0812">Transmembrane</keyword>
<dbReference type="AlphaFoldDB" id="B3S5J9"/>
<dbReference type="PANTHER" id="PTHR24249:SF411">
    <property type="entry name" value="G-PROTEIN COUPLED RECEPTORS FAMILY 1 PROFILE DOMAIN-CONTAINING PROTEIN"/>
    <property type="match status" value="1"/>
</dbReference>
<dbReference type="CDD" id="cd00637">
    <property type="entry name" value="7tm_classA_rhodopsin-like"/>
    <property type="match status" value="1"/>
</dbReference>
<comment type="subcellular location">
    <subcellularLocation>
        <location evidence="1">Cell membrane</location>
        <topology evidence="1">Multi-pass membrane protein</topology>
    </subcellularLocation>
</comment>
<dbReference type="PANTHER" id="PTHR24249">
    <property type="entry name" value="HISTAMINE RECEPTOR-RELATED G-PROTEIN COUPLED RECEPTOR"/>
    <property type="match status" value="1"/>
</dbReference>
<gene>
    <name evidence="11" type="ORF">TRIADDRAFT_29616</name>
</gene>
<dbReference type="OrthoDB" id="10042731at2759"/>
<feature type="transmembrane region" description="Helical" evidence="9">
    <location>
        <begin position="76"/>
        <end position="99"/>
    </location>
</feature>
<dbReference type="InterPro" id="IPR017452">
    <property type="entry name" value="GPCR_Rhodpsn_7TM"/>
</dbReference>
<dbReference type="eggNOG" id="KOG3656">
    <property type="taxonomic scope" value="Eukaryota"/>
</dbReference>
<dbReference type="EMBL" id="DS985251">
    <property type="protein sequence ID" value="EDV21825.1"/>
    <property type="molecule type" value="Genomic_DNA"/>
</dbReference>
<dbReference type="OMA" id="LIAICTW"/>
<evidence type="ECO:0000256" key="5">
    <source>
        <dbReference type="ARBA" id="ARBA00023040"/>
    </source>
</evidence>
<dbReference type="STRING" id="10228.B3S5J9"/>
<feature type="transmembrane region" description="Helical" evidence="9">
    <location>
        <begin position="249"/>
        <end position="271"/>
    </location>
</feature>
<dbReference type="CTD" id="6756679"/>
<feature type="transmembrane region" description="Helical" evidence="9">
    <location>
        <begin position="153"/>
        <end position="173"/>
    </location>
</feature>
<evidence type="ECO:0000259" key="10">
    <source>
        <dbReference type="PROSITE" id="PS50262"/>
    </source>
</evidence>
<dbReference type="Proteomes" id="UP000009022">
    <property type="component" value="Unassembled WGS sequence"/>
</dbReference>
<keyword evidence="12" id="KW-1185">Reference proteome</keyword>
<evidence type="ECO:0000256" key="3">
    <source>
        <dbReference type="ARBA" id="ARBA00022692"/>
    </source>
</evidence>
<evidence type="ECO:0000256" key="6">
    <source>
        <dbReference type="ARBA" id="ARBA00023136"/>
    </source>
</evidence>
<keyword evidence="8" id="KW-0807">Transducer</keyword>
<accession>B3S5J9</accession>
<sequence length="333" mass="37644">MAGQPQFLIDNLSVLSKEIVCESTISPTDYDPSQVKITIIATVCIVISLISIPCNLFNIIIIYVSPILHNMNNILLCNLLFIDLMNGLIVLPLITVVSLNRNHDYNLCQLQGIILHLNYSASLTASLAITVDRCFAVVNPYRYKSYINKKRCFLIAICTWTVPTILAFLPVLGLHKYGLGKYFAPIFCGTSFDQFDNNHVLQAILNIFIVVITISIITCYTVIFIIAYEKSAQDILGSSNIKKSIRTTSLIVGTNLLCWLPFMIFNLLEYINRNHEISNKPTPFNITSLLLMLSNAAVNPIIYASTNKFIRKRYHQFFSSKNVFNIHDQNFQS</sequence>
<dbReference type="GO" id="GO:0005886">
    <property type="term" value="C:plasma membrane"/>
    <property type="evidence" value="ECO:0000318"/>
    <property type="project" value="GO_Central"/>
</dbReference>
<feature type="transmembrane region" description="Helical" evidence="9">
    <location>
        <begin position="203"/>
        <end position="228"/>
    </location>
</feature>
<evidence type="ECO:0000256" key="9">
    <source>
        <dbReference type="SAM" id="Phobius"/>
    </source>
</evidence>
<feature type="transmembrane region" description="Helical" evidence="9">
    <location>
        <begin position="37"/>
        <end position="64"/>
    </location>
</feature>
<feature type="domain" description="G-protein coupled receptors family 1 profile" evidence="10">
    <location>
        <begin position="54"/>
        <end position="303"/>
    </location>
</feature>
<evidence type="ECO:0000313" key="12">
    <source>
        <dbReference type="Proteomes" id="UP000009022"/>
    </source>
</evidence>
<name>B3S5J9_TRIAD</name>
<dbReference type="Gene3D" id="1.20.1070.10">
    <property type="entry name" value="Rhodopsin 7-helix transmembrane proteins"/>
    <property type="match status" value="1"/>
</dbReference>
<dbReference type="InterPro" id="IPR000276">
    <property type="entry name" value="GPCR_Rhodpsn"/>
</dbReference>
<keyword evidence="7" id="KW-0675">Receptor</keyword>
<evidence type="ECO:0000256" key="8">
    <source>
        <dbReference type="ARBA" id="ARBA00023224"/>
    </source>
</evidence>
<dbReference type="SUPFAM" id="SSF81321">
    <property type="entry name" value="Family A G protein-coupled receptor-like"/>
    <property type="match status" value="1"/>
</dbReference>
<reference evidence="11 12" key="1">
    <citation type="journal article" date="2008" name="Nature">
        <title>The Trichoplax genome and the nature of placozoans.</title>
        <authorList>
            <person name="Srivastava M."/>
            <person name="Begovic E."/>
            <person name="Chapman J."/>
            <person name="Putnam N.H."/>
            <person name="Hellsten U."/>
            <person name="Kawashima T."/>
            <person name="Kuo A."/>
            <person name="Mitros T."/>
            <person name="Salamov A."/>
            <person name="Carpenter M.L."/>
            <person name="Signorovitch A.Y."/>
            <person name="Moreno M.A."/>
            <person name="Kamm K."/>
            <person name="Grimwood J."/>
            <person name="Schmutz J."/>
            <person name="Shapiro H."/>
            <person name="Grigoriev I.V."/>
            <person name="Buss L.W."/>
            <person name="Schierwater B."/>
            <person name="Dellaporta S.L."/>
            <person name="Rokhsar D.S."/>
        </authorList>
    </citation>
    <scope>NUCLEOTIDE SEQUENCE [LARGE SCALE GENOMIC DNA]</scope>
    <source>
        <strain evidence="11 12">Grell-BS-1999</strain>
    </source>
</reference>
<evidence type="ECO:0000256" key="7">
    <source>
        <dbReference type="ARBA" id="ARBA00023170"/>
    </source>
</evidence>
<dbReference type="GO" id="GO:0007186">
    <property type="term" value="P:G protein-coupled receptor signaling pathway"/>
    <property type="evidence" value="ECO:0000318"/>
    <property type="project" value="GO_Central"/>
</dbReference>
<dbReference type="HOGENOM" id="CLU_009579_3_3_1"/>
<feature type="transmembrane region" description="Helical" evidence="9">
    <location>
        <begin position="283"/>
        <end position="304"/>
    </location>
</feature>
<keyword evidence="5" id="KW-0297">G-protein coupled receptor</keyword>
<dbReference type="PhylomeDB" id="B3S5J9"/>
<feature type="transmembrane region" description="Helical" evidence="9">
    <location>
        <begin position="119"/>
        <end position="141"/>
    </location>
</feature>
<dbReference type="GeneID" id="6756679"/>
<dbReference type="Pfam" id="PF00001">
    <property type="entry name" value="7tm_1"/>
    <property type="match status" value="1"/>
</dbReference>
<protein>
    <recommendedName>
        <fullName evidence="10">G-protein coupled receptors family 1 profile domain-containing protein</fullName>
    </recommendedName>
</protein>
<dbReference type="PROSITE" id="PS50262">
    <property type="entry name" value="G_PROTEIN_RECEP_F1_2"/>
    <property type="match status" value="1"/>
</dbReference>
<proteinExistence type="predicted"/>
<keyword evidence="6 9" id="KW-0472">Membrane</keyword>
<evidence type="ECO:0000256" key="2">
    <source>
        <dbReference type="ARBA" id="ARBA00022475"/>
    </source>
</evidence>
<keyword evidence="4 9" id="KW-1133">Transmembrane helix</keyword>
<evidence type="ECO:0000256" key="4">
    <source>
        <dbReference type="ARBA" id="ARBA00022989"/>
    </source>
</evidence>